<accession>A0A6J5MJ94</accession>
<dbReference type="EMBL" id="LR796492">
    <property type="protein sequence ID" value="CAB4147265.1"/>
    <property type="molecule type" value="Genomic_DNA"/>
</dbReference>
<dbReference type="InterPro" id="IPR023214">
    <property type="entry name" value="HAD_sf"/>
</dbReference>
<reference evidence="1" key="1">
    <citation type="submission" date="2020-04" db="EMBL/GenBank/DDBJ databases">
        <authorList>
            <person name="Chiriac C."/>
            <person name="Salcher M."/>
            <person name="Ghai R."/>
            <person name="Kavagutti S V."/>
        </authorList>
    </citation>
    <scope>NUCLEOTIDE SEQUENCE</scope>
</reference>
<dbReference type="Gene3D" id="3.40.50.1000">
    <property type="entry name" value="HAD superfamily/HAD-like"/>
    <property type="match status" value="1"/>
</dbReference>
<sequence>MKILCIDVDDTICFTENRDYTKSTPNQPVIDKIKEAYDAGYEIILHTARGQGRSNNRIEAVASEVFQEIEDMCIRLNVPYDNIVLGKPLAIRYIDDKAMRPDEFLAMEL</sequence>
<evidence type="ECO:0000313" key="1">
    <source>
        <dbReference type="EMBL" id="CAB4147265.1"/>
    </source>
</evidence>
<dbReference type="InterPro" id="IPR036412">
    <property type="entry name" value="HAD-like_sf"/>
</dbReference>
<protein>
    <submittedName>
        <fullName evidence="1">EcbF-BcbF, capsule biosynthesis phosphatase</fullName>
    </submittedName>
</protein>
<gene>
    <name evidence="1" type="ORF">UFOVP519_20</name>
</gene>
<name>A0A6J5MJ94_9CAUD</name>
<organism evidence="1">
    <name type="scientific">uncultured Caudovirales phage</name>
    <dbReference type="NCBI Taxonomy" id="2100421"/>
    <lineage>
        <taxon>Viruses</taxon>
        <taxon>Duplodnaviria</taxon>
        <taxon>Heunggongvirae</taxon>
        <taxon>Uroviricota</taxon>
        <taxon>Caudoviricetes</taxon>
        <taxon>Peduoviridae</taxon>
        <taxon>Maltschvirus</taxon>
        <taxon>Maltschvirus maltsch</taxon>
    </lineage>
</organism>
<dbReference type="SUPFAM" id="SSF56784">
    <property type="entry name" value="HAD-like"/>
    <property type="match status" value="1"/>
</dbReference>
<proteinExistence type="predicted"/>